<dbReference type="SMART" id="SM00408">
    <property type="entry name" value="IGc2"/>
    <property type="match status" value="2"/>
</dbReference>
<evidence type="ECO:0000256" key="4">
    <source>
        <dbReference type="SAM" id="SignalP"/>
    </source>
</evidence>
<feature type="transmembrane region" description="Helical" evidence="3">
    <location>
        <begin position="393"/>
        <end position="415"/>
    </location>
</feature>
<dbReference type="RefSeq" id="XP_028978941.2">
    <property type="nucleotide sequence ID" value="XM_029123108.2"/>
</dbReference>
<evidence type="ECO:0000256" key="1">
    <source>
        <dbReference type="ARBA" id="ARBA00022729"/>
    </source>
</evidence>
<reference evidence="6" key="2">
    <citation type="submission" date="2025-08" db="UniProtKB">
        <authorList>
            <consortium name="Ensembl"/>
        </authorList>
    </citation>
    <scope>IDENTIFICATION</scope>
</reference>
<dbReference type="InterPro" id="IPR050488">
    <property type="entry name" value="Ig_Fc_receptor"/>
</dbReference>
<keyword evidence="3" id="KW-0812">Transmembrane</keyword>
<dbReference type="InterPro" id="IPR013783">
    <property type="entry name" value="Ig-like_fold"/>
</dbReference>
<dbReference type="Pfam" id="PF13895">
    <property type="entry name" value="Ig_2"/>
    <property type="match status" value="2"/>
</dbReference>
<reference evidence="6" key="1">
    <citation type="submission" date="2020-02" db="EMBL/GenBank/DDBJ databases">
        <title>Esox lucius (northern pike) genome, fEsoLuc1, primary haplotype.</title>
        <authorList>
            <person name="Myers G."/>
            <person name="Karagic N."/>
            <person name="Meyer A."/>
            <person name="Pippel M."/>
            <person name="Reichard M."/>
            <person name="Winkler S."/>
            <person name="Tracey A."/>
            <person name="Sims Y."/>
            <person name="Howe K."/>
            <person name="Rhie A."/>
            <person name="Formenti G."/>
            <person name="Durbin R."/>
            <person name="Fedrigo O."/>
            <person name="Jarvis E.D."/>
        </authorList>
    </citation>
    <scope>NUCLEOTIDE SEQUENCE [LARGE SCALE GENOMIC DNA]</scope>
</reference>
<dbReference type="GO" id="GO:0004888">
    <property type="term" value="F:transmembrane signaling receptor activity"/>
    <property type="evidence" value="ECO:0007669"/>
    <property type="project" value="TreeGrafter"/>
</dbReference>
<dbReference type="OMA" id="TIMTVAC"/>
<feature type="chain" id="PRO_5044315322" description="Ig-like domain-containing protein" evidence="4">
    <location>
        <begin position="23"/>
        <end position="432"/>
    </location>
</feature>
<dbReference type="GO" id="GO:0006955">
    <property type="term" value="P:immune response"/>
    <property type="evidence" value="ECO:0007669"/>
    <property type="project" value="TreeGrafter"/>
</dbReference>
<dbReference type="GeneID" id="109616319"/>
<dbReference type="PROSITE" id="PS50835">
    <property type="entry name" value="IG_LIKE"/>
    <property type="match status" value="3"/>
</dbReference>
<organism evidence="6 7">
    <name type="scientific">Esox lucius</name>
    <name type="common">Northern pike</name>
    <dbReference type="NCBI Taxonomy" id="8010"/>
    <lineage>
        <taxon>Eukaryota</taxon>
        <taxon>Metazoa</taxon>
        <taxon>Chordata</taxon>
        <taxon>Craniata</taxon>
        <taxon>Vertebrata</taxon>
        <taxon>Euteleostomi</taxon>
        <taxon>Actinopterygii</taxon>
        <taxon>Neopterygii</taxon>
        <taxon>Teleostei</taxon>
        <taxon>Protacanthopterygii</taxon>
        <taxon>Esociformes</taxon>
        <taxon>Esocidae</taxon>
        <taxon>Esox</taxon>
    </lineage>
</organism>
<feature type="domain" description="Ig-like" evidence="5">
    <location>
        <begin position="287"/>
        <end position="366"/>
    </location>
</feature>
<dbReference type="AlphaFoldDB" id="A0A6Q2X7X0"/>
<evidence type="ECO:0000256" key="3">
    <source>
        <dbReference type="SAM" id="Phobius"/>
    </source>
</evidence>
<dbReference type="Gene3D" id="2.60.40.10">
    <property type="entry name" value="Immunoglobulins"/>
    <property type="match status" value="4"/>
</dbReference>
<evidence type="ECO:0000313" key="7">
    <source>
        <dbReference type="Proteomes" id="UP000265140"/>
    </source>
</evidence>
<name>A0A6Q2X7X0_ESOLU</name>
<dbReference type="GO" id="GO:0007166">
    <property type="term" value="P:cell surface receptor signaling pathway"/>
    <property type="evidence" value="ECO:0007669"/>
    <property type="project" value="TreeGrafter"/>
</dbReference>
<reference evidence="6" key="3">
    <citation type="submission" date="2025-09" db="UniProtKB">
        <authorList>
            <consortium name="Ensembl"/>
        </authorList>
    </citation>
    <scope>IDENTIFICATION</scope>
</reference>
<dbReference type="PANTHER" id="PTHR11481">
    <property type="entry name" value="IMMUNOGLOBULIN FC RECEPTOR"/>
    <property type="match status" value="1"/>
</dbReference>
<dbReference type="InterPro" id="IPR007110">
    <property type="entry name" value="Ig-like_dom"/>
</dbReference>
<feature type="domain" description="Ig-like" evidence="5">
    <location>
        <begin position="196"/>
        <end position="284"/>
    </location>
</feature>
<sequence length="432" mass="47741">MQHLGLLLLMFSTLLYSSVSQGSVTLIIIPNRAQFFEYESVSLRCEVQGNSAGWKLKRYTLTGRLSDCGTDWGKQQVSSCVMSVMSFDSGVYWWESWSGKHSNAVNITVHNGPVIMESPALPVTEGLSVTLNCRYQGTPSNHTVDFYKDGSLIRTETKGEMTIPAVSQSDQGLYSCRHPELGRSPESRMTVTDLSPPASLIISPNRSQFFQYESVSLSCDVQGNSSGWGLKRFTVTGRLSDCGTDWGKHQRSACIITVMSFDSGVYWCESWSGKHSNAVNMNVHDGPVILESPALPVTEGLSVTLNCRYQGTPSNHTVDFYKDGSLIRTETKGEMTIPAVSQSDQGLFSCRHPELGRSPESRMTVTDTNQLSMFFPDPAFTPTPAIPEMSMSLSRLLCSLLVVSPYLLVTTVLMLKCYRYRSRAKRDSPSAT</sequence>
<dbReference type="InterPro" id="IPR003598">
    <property type="entry name" value="Ig_sub2"/>
</dbReference>
<evidence type="ECO:0000259" key="5">
    <source>
        <dbReference type="PROSITE" id="PS50835"/>
    </source>
</evidence>
<dbReference type="Bgee" id="ENSELUG00000030934">
    <property type="expression patterns" value="Expressed in ovary and 1 other cell type or tissue"/>
</dbReference>
<evidence type="ECO:0000313" key="6">
    <source>
        <dbReference type="Ensembl" id="ENSELUP00000049360.2"/>
    </source>
</evidence>
<dbReference type="GO" id="GO:0009897">
    <property type="term" value="C:external side of plasma membrane"/>
    <property type="evidence" value="ECO:0007669"/>
    <property type="project" value="TreeGrafter"/>
</dbReference>
<keyword evidence="3" id="KW-0472">Membrane</keyword>
<accession>A0A6Q2X7X0</accession>
<dbReference type="GeneTree" id="ENSGT00940000163711"/>
<keyword evidence="2" id="KW-1015">Disulfide bond</keyword>
<feature type="domain" description="Ig-like" evidence="5">
    <location>
        <begin position="113"/>
        <end position="192"/>
    </location>
</feature>
<keyword evidence="1 4" id="KW-0732">Signal</keyword>
<dbReference type="InterPro" id="IPR003599">
    <property type="entry name" value="Ig_sub"/>
</dbReference>
<proteinExistence type="predicted"/>
<evidence type="ECO:0000256" key="2">
    <source>
        <dbReference type="ARBA" id="ARBA00023157"/>
    </source>
</evidence>
<dbReference type="PANTHER" id="PTHR11481:SF64">
    <property type="entry name" value="FC RECEPTOR-LIKE PROTEIN 4"/>
    <property type="match status" value="1"/>
</dbReference>
<dbReference type="Ensembl" id="ENSELUT00000066810.2">
    <property type="protein sequence ID" value="ENSELUP00000049360.2"/>
    <property type="gene ID" value="ENSELUG00000031811.2"/>
</dbReference>
<dbReference type="Proteomes" id="UP000265140">
    <property type="component" value="Chromosome 11"/>
</dbReference>
<feature type="signal peptide" evidence="4">
    <location>
        <begin position="1"/>
        <end position="22"/>
    </location>
</feature>
<keyword evidence="3" id="KW-1133">Transmembrane helix</keyword>
<dbReference type="InterPro" id="IPR036179">
    <property type="entry name" value="Ig-like_dom_sf"/>
</dbReference>
<dbReference type="SMART" id="SM00409">
    <property type="entry name" value="IG"/>
    <property type="match status" value="4"/>
</dbReference>
<dbReference type="SUPFAM" id="SSF48726">
    <property type="entry name" value="Immunoglobulin"/>
    <property type="match status" value="3"/>
</dbReference>
<dbReference type="InParanoid" id="A0A6Q2X7X0"/>
<protein>
    <recommendedName>
        <fullName evidence="5">Ig-like domain-containing protein</fullName>
    </recommendedName>
</protein>
<keyword evidence="7" id="KW-1185">Reference proteome</keyword>